<dbReference type="RefSeq" id="WP_029860964.1">
    <property type="nucleotide sequence ID" value="NZ_CANUIC010000006.1"/>
</dbReference>
<feature type="coiled-coil region" evidence="1">
    <location>
        <begin position="30"/>
        <end position="57"/>
    </location>
</feature>
<protein>
    <submittedName>
        <fullName evidence="2">Uncharacterized protein</fullName>
    </submittedName>
</protein>
<dbReference type="EMBL" id="NIXT01000002">
    <property type="protein sequence ID" value="OXE34862.1"/>
    <property type="molecule type" value="Genomic_DNA"/>
</dbReference>
<evidence type="ECO:0000256" key="1">
    <source>
        <dbReference type="SAM" id="Coils"/>
    </source>
</evidence>
<dbReference type="AlphaFoldDB" id="A0A227JIJ5"/>
<proteinExistence type="predicted"/>
<gene>
    <name evidence="2" type="ORF">CA163_00110</name>
</gene>
<organism evidence="2 3">
    <name type="scientific">Vibrio parahaemolyticus</name>
    <dbReference type="NCBI Taxonomy" id="670"/>
    <lineage>
        <taxon>Bacteria</taxon>
        <taxon>Pseudomonadati</taxon>
        <taxon>Pseudomonadota</taxon>
        <taxon>Gammaproteobacteria</taxon>
        <taxon>Vibrionales</taxon>
        <taxon>Vibrionaceae</taxon>
        <taxon>Vibrio</taxon>
    </lineage>
</organism>
<evidence type="ECO:0000313" key="2">
    <source>
        <dbReference type="EMBL" id="OXE34862.1"/>
    </source>
</evidence>
<keyword evidence="1" id="KW-0175">Coiled coil</keyword>
<dbReference type="Proteomes" id="UP000214596">
    <property type="component" value="Unassembled WGS sequence"/>
</dbReference>
<reference evidence="2 3" key="1">
    <citation type="journal article" date="2017" name="Appl. Environ. Microbiol.">
        <title>Parallel evolution of two clades of a major Atlantic endemic Vibrio parahaemolyticus pathogen lineage by independent acquisition of related pathogenicity islands.</title>
        <authorList>
            <person name="Xu F."/>
            <person name="Gonzalez-Escalona N."/>
            <person name="Drees K.P."/>
            <person name="Sebra R.P."/>
            <person name="Cooper V.S."/>
            <person name="Jones S.H."/>
            <person name="Whistler C.A."/>
        </authorList>
    </citation>
    <scope>NUCLEOTIDE SEQUENCE [LARGE SCALE GENOMIC DNA]</scope>
    <source>
        <strain evidence="2 3">MAVP-3</strain>
    </source>
</reference>
<name>A0A227JIJ5_VIBPH</name>
<comment type="caution">
    <text evidence="2">The sequence shown here is derived from an EMBL/GenBank/DDBJ whole genome shotgun (WGS) entry which is preliminary data.</text>
</comment>
<sequence>MKSQEELDEKLVGLVHSLEELSQAIYRANRDNDTEELAKLLEKRTELEAECKKIERMRYELS</sequence>
<accession>A0A227JIJ5</accession>
<evidence type="ECO:0000313" key="3">
    <source>
        <dbReference type="Proteomes" id="UP000214596"/>
    </source>
</evidence>